<evidence type="ECO:0000256" key="2">
    <source>
        <dbReference type="ARBA" id="ARBA00022617"/>
    </source>
</evidence>
<protein>
    <submittedName>
        <fullName evidence="8">Cytochrome P450</fullName>
    </submittedName>
</protein>
<dbReference type="OrthoDB" id="502624at2"/>
<dbReference type="PROSITE" id="PS00086">
    <property type="entry name" value="CYTOCHROME_P450"/>
    <property type="match status" value="1"/>
</dbReference>
<dbReference type="AlphaFoldDB" id="A0A3A5HG43"/>
<keyword evidence="3 7" id="KW-0479">Metal-binding</keyword>
<evidence type="ECO:0000256" key="4">
    <source>
        <dbReference type="ARBA" id="ARBA00023002"/>
    </source>
</evidence>
<keyword evidence="4 7" id="KW-0560">Oxidoreductase</keyword>
<keyword evidence="5 7" id="KW-0408">Iron</keyword>
<dbReference type="PRINTS" id="PR00385">
    <property type="entry name" value="P450"/>
</dbReference>
<organism evidence="8 9">
    <name type="scientific">Nocardioides cavernaquae</name>
    <dbReference type="NCBI Taxonomy" id="2321396"/>
    <lineage>
        <taxon>Bacteria</taxon>
        <taxon>Bacillati</taxon>
        <taxon>Actinomycetota</taxon>
        <taxon>Actinomycetes</taxon>
        <taxon>Propionibacteriales</taxon>
        <taxon>Nocardioidaceae</taxon>
        <taxon>Nocardioides</taxon>
    </lineage>
</organism>
<dbReference type="Gene3D" id="1.10.630.10">
    <property type="entry name" value="Cytochrome P450"/>
    <property type="match status" value="1"/>
</dbReference>
<dbReference type="InterPro" id="IPR002397">
    <property type="entry name" value="Cyt_P450_B"/>
</dbReference>
<dbReference type="SUPFAM" id="SSF48264">
    <property type="entry name" value="Cytochrome P450"/>
    <property type="match status" value="1"/>
</dbReference>
<dbReference type="InterPro" id="IPR001128">
    <property type="entry name" value="Cyt_P450"/>
</dbReference>
<dbReference type="GO" id="GO:0036199">
    <property type="term" value="F:cholest-4-en-3-one 26-monooxygenase activity"/>
    <property type="evidence" value="ECO:0007669"/>
    <property type="project" value="TreeGrafter"/>
</dbReference>
<dbReference type="RefSeq" id="WP_120061004.1">
    <property type="nucleotide sequence ID" value="NZ_QYRP01000002.1"/>
</dbReference>
<proteinExistence type="inferred from homology"/>
<dbReference type="FunFam" id="1.10.630.10:FF:000018">
    <property type="entry name" value="Cytochrome P450 monooxygenase"/>
    <property type="match status" value="1"/>
</dbReference>
<dbReference type="CDD" id="cd20625">
    <property type="entry name" value="CYP164-like"/>
    <property type="match status" value="1"/>
</dbReference>
<dbReference type="GO" id="GO:0005506">
    <property type="term" value="F:iron ion binding"/>
    <property type="evidence" value="ECO:0007669"/>
    <property type="project" value="InterPro"/>
</dbReference>
<dbReference type="PRINTS" id="PR00359">
    <property type="entry name" value="BP450"/>
</dbReference>
<keyword evidence="2 7" id="KW-0349">Heme</keyword>
<dbReference type="GO" id="GO:0008395">
    <property type="term" value="F:steroid hydroxylase activity"/>
    <property type="evidence" value="ECO:0007669"/>
    <property type="project" value="TreeGrafter"/>
</dbReference>
<evidence type="ECO:0000256" key="3">
    <source>
        <dbReference type="ARBA" id="ARBA00022723"/>
    </source>
</evidence>
<dbReference type="PANTHER" id="PTHR46696:SF4">
    <property type="entry name" value="BIOTIN BIOSYNTHESIS CYTOCHROME P450"/>
    <property type="match status" value="1"/>
</dbReference>
<evidence type="ECO:0000313" key="9">
    <source>
        <dbReference type="Proteomes" id="UP000276542"/>
    </source>
</evidence>
<dbReference type="PANTHER" id="PTHR46696">
    <property type="entry name" value="P450, PUTATIVE (EUROFUNG)-RELATED"/>
    <property type="match status" value="1"/>
</dbReference>
<evidence type="ECO:0000256" key="5">
    <source>
        <dbReference type="ARBA" id="ARBA00023004"/>
    </source>
</evidence>
<evidence type="ECO:0000313" key="8">
    <source>
        <dbReference type="EMBL" id="RJS47034.1"/>
    </source>
</evidence>
<evidence type="ECO:0000256" key="1">
    <source>
        <dbReference type="ARBA" id="ARBA00010617"/>
    </source>
</evidence>
<dbReference type="InterPro" id="IPR017972">
    <property type="entry name" value="Cyt_P450_CS"/>
</dbReference>
<dbReference type="GO" id="GO:0020037">
    <property type="term" value="F:heme binding"/>
    <property type="evidence" value="ECO:0007669"/>
    <property type="project" value="InterPro"/>
</dbReference>
<sequence>MEIATLTRWYLGFGLGRSLLRMAARRGDMIPRALVDPSLQADPYPFFEELRARGPVVQERLTAATTSHAATKELLRSPDVGVGGGHGELPKPLRRLLAGLQRAQVLGPMDPPSMLAVDAPRHTRYRKLISREFTARAVARHEERIQAVAERLLDDLAAETGDVDIVQRYATLLPVAVIGDLLGIPDDQRDELLRLGNDAALTLDPGLGLAAYRRAERSIRELHAMIEAHIVRLRENPGEDLLSRLVMLEGEDALTDVELHAIALLTLGAGFETTVNLIGHGVLLLAEHPEQRALLTDRPELWPNAVEEMLRIQPPVQFTLRVTYVPTTIAGQTIAKGMPVTAMIAAANRDPSVFPEPERFDVTRANAHDHLAFSAGEHYCVGSGLARLEGAIALRTLFERFPDLAVTGTPELRETRVLRGYDRIPVVLGTRVAAG</sequence>
<dbReference type="GO" id="GO:0006707">
    <property type="term" value="P:cholesterol catabolic process"/>
    <property type="evidence" value="ECO:0007669"/>
    <property type="project" value="TreeGrafter"/>
</dbReference>
<reference evidence="9" key="1">
    <citation type="submission" date="2018-09" db="EMBL/GenBank/DDBJ databases">
        <authorList>
            <person name="Zhu H."/>
        </authorList>
    </citation>
    <scope>NUCLEOTIDE SEQUENCE [LARGE SCALE GENOMIC DNA]</scope>
    <source>
        <strain evidence="9">K1W22B-1</strain>
    </source>
</reference>
<dbReference type="Proteomes" id="UP000276542">
    <property type="component" value="Unassembled WGS sequence"/>
</dbReference>
<name>A0A3A5HG43_9ACTN</name>
<dbReference type="Pfam" id="PF00067">
    <property type="entry name" value="p450"/>
    <property type="match status" value="1"/>
</dbReference>
<accession>A0A3A5HG43</accession>
<evidence type="ECO:0000256" key="7">
    <source>
        <dbReference type="RuleBase" id="RU000461"/>
    </source>
</evidence>
<dbReference type="EMBL" id="QYRP01000002">
    <property type="protein sequence ID" value="RJS47034.1"/>
    <property type="molecule type" value="Genomic_DNA"/>
</dbReference>
<comment type="caution">
    <text evidence="8">The sequence shown here is derived from an EMBL/GenBank/DDBJ whole genome shotgun (WGS) entry which is preliminary data.</text>
</comment>
<evidence type="ECO:0000256" key="6">
    <source>
        <dbReference type="ARBA" id="ARBA00023033"/>
    </source>
</evidence>
<dbReference type="InterPro" id="IPR036396">
    <property type="entry name" value="Cyt_P450_sf"/>
</dbReference>
<keyword evidence="9" id="KW-1185">Reference proteome</keyword>
<gene>
    <name evidence="8" type="ORF">D4739_12955</name>
</gene>
<comment type="similarity">
    <text evidence="1 7">Belongs to the cytochrome P450 family.</text>
</comment>
<keyword evidence="6 7" id="KW-0503">Monooxygenase</keyword>